<organism evidence="1 2">
    <name type="scientific">Caerostris darwini</name>
    <dbReference type="NCBI Taxonomy" id="1538125"/>
    <lineage>
        <taxon>Eukaryota</taxon>
        <taxon>Metazoa</taxon>
        <taxon>Ecdysozoa</taxon>
        <taxon>Arthropoda</taxon>
        <taxon>Chelicerata</taxon>
        <taxon>Arachnida</taxon>
        <taxon>Araneae</taxon>
        <taxon>Araneomorphae</taxon>
        <taxon>Entelegynae</taxon>
        <taxon>Araneoidea</taxon>
        <taxon>Araneidae</taxon>
        <taxon>Caerostris</taxon>
    </lineage>
</organism>
<comment type="caution">
    <text evidence="1">The sequence shown here is derived from an EMBL/GenBank/DDBJ whole genome shotgun (WGS) entry which is preliminary data.</text>
</comment>
<protein>
    <submittedName>
        <fullName evidence="1">Uncharacterized protein</fullName>
    </submittedName>
</protein>
<accession>A0AAV4RWH8</accession>
<keyword evidence="2" id="KW-1185">Reference proteome</keyword>
<evidence type="ECO:0000313" key="2">
    <source>
        <dbReference type="Proteomes" id="UP001054837"/>
    </source>
</evidence>
<evidence type="ECO:0000313" key="1">
    <source>
        <dbReference type="EMBL" id="GIY26248.1"/>
    </source>
</evidence>
<dbReference type="AlphaFoldDB" id="A0AAV4RWH8"/>
<name>A0AAV4RWH8_9ARAC</name>
<reference evidence="1 2" key="1">
    <citation type="submission" date="2021-06" db="EMBL/GenBank/DDBJ databases">
        <title>Caerostris darwini draft genome.</title>
        <authorList>
            <person name="Kono N."/>
            <person name="Arakawa K."/>
        </authorList>
    </citation>
    <scope>NUCLEOTIDE SEQUENCE [LARGE SCALE GENOMIC DNA]</scope>
</reference>
<dbReference type="Proteomes" id="UP001054837">
    <property type="component" value="Unassembled WGS sequence"/>
</dbReference>
<dbReference type="EMBL" id="BPLQ01006923">
    <property type="protein sequence ID" value="GIY26248.1"/>
    <property type="molecule type" value="Genomic_DNA"/>
</dbReference>
<sequence>MEYAGFVGVTVEYVGMVVAVIESVGKIVIIVEFAGIVMVIAECTRIALTIVENLGSVVVVMVEYFEKMPDIAKYIEMDLGDMEGTFLLKLSSSNPTCKQGKKSFSQTYVGRNNAEESEKDCCSQSLCLSSPTELLHGRWLSNVSPYL</sequence>
<gene>
    <name evidence="1" type="ORF">CDAR_215201</name>
</gene>
<proteinExistence type="predicted"/>